<evidence type="ECO:0000259" key="1">
    <source>
        <dbReference type="Pfam" id="PF09603"/>
    </source>
</evidence>
<sequence>MKKIILFLISSILLLGCSDDSTNPEEQDVFSGDSGTFIDERDGHEYKWVKIGEQIWMAENLKYLPFTYFTREDQPLTAAYFVYDYFGASVEEAKATDNFEKYGVLYNYMATLEACPEGWHVPSDNEWEQLAEYISSQNEDYYKYESAYDESGTADDWKEVGKHLKSNNGWELPSGYSDIESNGIDEFGFTALPAGHYIPDNNHDFLGVGTSTEFWSSTQGQSEGIVVRTGVFARTLSSYRPDFERRLVGVSGTSLSIRCIKD</sequence>
<accession>A0A1I0H527</accession>
<proteinExistence type="predicted"/>
<name>A0A1I0H527_9BACT</name>
<feature type="domain" description="Fibrobacter succinogenes major paralogous" evidence="1">
    <location>
        <begin position="49"/>
        <end position="261"/>
    </location>
</feature>
<dbReference type="RefSeq" id="WP_074780757.1">
    <property type="nucleotide sequence ID" value="NZ_FOHT01000023.1"/>
</dbReference>
<organism evidence="2 3">
    <name type="scientific">Draconibacterium orientale</name>
    <dbReference type="NCBI Taxonomy" id="1168034"/>
    <lineage>
        <taxon>Bacteria</taxon>
        <taxon>Pseudomonadati</taxon>
        <taxon>Bacteroidota</taxon>
        <taxon>Bacteroidia</taxon>
        <taxon>Marinilabiliales</taxon>
        <taxon>Prolixibacteraceae</taxon>
        <taxon>Draconibacterium</taxon>
    </lineage>
</organism>
<evidence type="ECO:0000313" key="2">
    <source>
        <dbReference type="EMBL" id="SET78745.1"/>
    </source>
</evidence>
<dbReference type="Pfam" id="PF09603">
    <property type="entry name" value="Fib_succ_major"/>
    <property type="match status" value="1"/>
</dbReference>
<dbReference type="EMBL" id="FOHT01000023">
    <property type="protein sequence ID" value="SET78745.1"/>
    <property type="molecule type" value="Genomic_DNA"/>
</dbReference>
<reference evidence="2 3" key="1">
    <citation type="submission" date="2016-10" db="EMBL/GenBank/DDBJ databases">
        <authorList>
            <person name="de Groot N.N."/>
        </authorList>
    </citation>
    <scope>NUCLEOTIDE SEQUENCE [LARGE SCALE GENOMIC DNA]</scope>
    <source>
        <strain evidence="2 3">DSM 25947</strain>
    </source>
</reference>
<dbReference type="Proteomes" id="UP000181981">
    <property type="component" value="Unassembled WGS sequence"/>
</dbReference>
<dbReference type="AlphaFoldDB" id="A0A1I0H527"/>
<gene>
    <name evidence="2" type="ORF">SAMN05444285_12351</name>
</gene>
<protein>
    <submittedName>
        <fullName evidence="2">Major paralogous domain-containing protein</fullName>
    </submittedName>
</protein>
<dbReference type="OrthoDB" id="9805760at2"/>
<dbReference type="NCBIfam" id="TIGR02145">
    <property type="entry name" value="Fib_succ_major"/>
    <property type="match status" value="1"/>
</dbReference>
<dbReference type="InterPro" id="IPR011871">
    <property type="entry name" value="Fib_succ_major"/>
</dbReference>
<dbReference type="PROSITE" id="PS51257">
    <property type="entry name" value="PROKAR_LIPOPROTEIN"/>
    <property type="match status" value="1"/>
</dbReference>
<evidence type="ECO:0000313" key="3">
    <source>
        <dbReference type="Proteomes" id="UP000181981"/>
    </source>
</evidence>